<dbReference type="EMBL" id="WSTB01000004">
    <property type="protein sequence ID" value="MWB94520.1"/>
    <property type="molecule type" value="Genomic_DNA"/>
</dbReference>
<dbReference type="RefSeq" id="WP_160374496.1">
    <property type="nucleotide sequence ID" value="NZ_WSTB01000004.1"/>
</dbReference>
<dbReference type="InterPro" id="IPR036514">
    <property type="entry name" value="SGNH_hydro_sf"/>
</dbReference>
<dbReference type="Proteomes" id="UP000471501">
    <property type="component" value="Unassembled WGS sequence"/>
</dbReference>
<dbReference type="SUPFAM" id="SSF52266">
    <property type="entry name" value="SGNH hydrolase"/>
    <property type="match status" value="1"/>
</dbReference>
<proteinExistence type="predicted"/>
<name>A0A6I4NJ74_9FLAO</name>
<reference evidence="2 3" key="1">
    <citation type="submission" date="2019-12" db="EMBL/GenBank/DDBJ databases">
        <authorList>
            <person name="Kim Y.S."/>
        </authorList>
    </citation>
    <scope>NUCLEOTIDE SEQUENCE [LARGE SCALE GENOMIC DNA]</scope>
    <source>
        <strain evidence="2 3">GA093</strain>
    </source>
</reference>
<evidence type="ECO:0008006" key="4">
    <source>
        <dbReference type="Google" id="ProtNLM"/>
    </source>
</evidence>
<evidence type="ECO:0000256" key="1">
    <source>
        <dbReference type="SAM" id="Phobius"/>
    </source>
</evidence>
<comment type="caution">
    <text evidence="2">The sequence shown here is derived from an EMBL/GenBank/DDBJ whole genome shotgun (WGS) entry which is preliminary data.</text>
</comment>
<keyword evidence="1" id="KW-0472">Membrane</keyword>
<keyword evidence="1" id="KW-0812">Transmembrane</keyword>
<dbReference type="GO" id="GO:0016788">
    <property type="term" value="F:hydrolase activity, acting on ester bonds"/>
    <property type="evidence" value="ECO:0007669"/>
    <property type="project" value="UniProtKB-ARBA"/>
</dbReference>
<protein>
    <recommendedName>
        <fullName evidence="4">SGNH/GDSL hydrolase family protein</fullName>
    </recommendedName>
</protein>
<evidence type="ECO:0000313" key="3">
    <source>
        <dbReference type="Proteomes" id="UP000471501"/>
    </source>
</evidence>
<evidence type="ECO:0000313" key="2">
    <source>
        <dbReference type="EMBL" id="MWB94520.1"/>
    </source>
</evidence>
<keyword evidence="1" id="KW-1133">Transmembrane helix</keyword>
<feature type="transmembrane region" description="Helical" evidence="1">
    <location>
        <begin position="6"/>
        <end position="25"/>
    </location>
</feature>
<accession>A0A6I4NJ74</accession>
<organism evidence="2 3">
    <name type="scientific">Flavobacterium hydrocarbonoxydans</name>
    <dbReference type="NCBI Taxonomy" id="2683249"/>
    <lineage>
        <taxon>Bacteria</taxon>
        <taxon>Pseudomonadati</taxon>
        <taxon>Bacteroidota</taxon>
        <taxon>Flavobacteriia</taxon>
        <taxon>Flavobacteriales</taxon>
        <taxon>Flavobacteriaceae</taxon>
        <taxon>Flavobacterium</taxon>
    </lineage>
</organism>
<keyword evidence="3" id="KW-1185">Reference proteome</keyword>
<dbReference type="Gene3D" id="3.40.50.1110">
    <property type="entry name" value="SGNH hydrolase"/>
    <property type="match status" value="1"/>
</dbReference>
<dbReference type="AlphaFoldDB" id="A0A6I4NJ74"/>
<sequence>MKKFILFLMSIIMIAYLITFGIQFLSDKGLKEQKNSIYADWNAILEGEVNAVIVINGSSRAKFSYDTRSILKETKLKTQNLGFNAGGYNLQKSKFEIYLKNNRFPKVIIQNIDLANFKESKVLPDEDQFFPFINNPEINKLISKFDHKFSYVGYFPLLKYNQNFSILKTGLVENVSNQLPAESLCFGFSPKKQSFKLDLHNFDKLKSDVEEKEKVNARNQARLNEMIRFYQTKMNKNTLLVFVWAPEYKERLNIIYDPLRNPLIKQLKAIQEKNKNIFFIDFSHDVIAQNSDYFYDSFHLNAAGAKEFSGKLGVAIQTILRTNTKKE</sequence>
<gene>
    <name evidence="2" type="ORF">GON26_09100</name>
</gene>